<dbReference type="GO" id="GO:0007166">
    <property type="term" value="P:cell surface receptor signaling pathway"/>
    <property type="evidence" value="ECO:0007669"/>
    <property type="project" value="InterPro"/>
</dbReference>
<keyword evidence="6 14" id="KW-0547">Nucleotide-binding</keyword>
<keyword evidence="12" id="KW-0325">Glycoprotein</keyword>
<dbReference type="GO" id="GO:0005886">
    <property type="term" value="C:plasma membrane"/>
    <property type="evidence" value="ECO:0007669"/>
    <property type="project" value="TreeGrafter"/>
</dbReference>
<comment type="subcellular location">
    <subcellularLocation>
        <location evidence="1">Membrane</location>
        <topology evidence="1">Single-pass type I membrane protein</topology>
    </subcellularLocation>
</comment>
<keyword evidence="5 16" id="KW-0732">Signal</keyword>
<dbReference type="Gene3D" id="2.10.25.10">
    <property type="entry name" value="Laminin"/>
    <property type="match status" value="1"/>
</dbReference>
<keyword evidence="13" id="KW-0245">EGF-like domain</keyword>
<dbReference type="PANTHER" id="PTHR27005">
    <property type="entry name" value="WALL-ASSOCIATED RECEPTOR KINASE-LIKE 21"/>
    <property type="match status" value="1"/>
</dbReference>
<accession>A0A7J7NR44</accession>
<feature type="binding site" evidence="14">
    <location>
        <position position="445"/>
    </location>
    <ligand>
        <name>ATP</name>
        <dbReference type="ChEBI" id="CHEBI:30616"/>
    </ligand>
</feature>
<evidence type="ECO:0000259" key="17">
    <source>
        <dbReference type="PROSITE" id="PS50011"/>
    </source>
</evidence>
<keyword evidence="11 13" id="KW-1015">Disulfide bond</keyword>
<dbReference type="PANTHER" id="PTHR27005:SF515">
    <property type="entry name" value="WALL-ASSOCIATED RECEPTOR KINASE-LIKE 10-RELATED"/>
    <property type="match status" value="1"/>
</dbReference>
<evidence type="ECO:0000256" key="8">
    <source>
        <dbReference type="ARBA" id="ARBA00022840"/>
    </source>
</evidence>
<keyword evidence="20" id="KW-1185">Reference proteome</keyword>
<keyword evidence="8 14" id="KW-0067">ATP-binding</keyword>
<evidence type="ECO:0000259" key="18">
    <source>
        <dbReference type="PROSITE" id="PS50026"/>
    </source>
</evidence>
<dbReference type="CDD" id="cd00054">
    <property type="entry name" value="EGF_CA"/>
    <property type="match status" value="2"/>
</dbReference>
<dbReference type="SMART" id="SM00220">
    <property type="entry name" value="S_TKc"/>
    <property type="match status" value="1"/>
</dbReference>
<dbReference type="InterPro" id="IPR011009">
    <property type="entry name" value="Kinase-like_dom_sf"/>
</dbReference>
<evidence type="ECO:0000256" key="6">
    <source>
        <dbReference type="ARBA" id="ARBA00022741"/>
    </source>
</evidence>
<evidence type="ECO:0000256" key="3">
    <source>
        <dbReference type="ARBA" id="ARBA00022679"/>
    </source>
</evidence>
<evidence type="ECO:0000256" key="16">
    <source>
        <dbReference type="SAM" id="SignalP"/>
    </source>
</evidence>
<dbReference type="PROSITE" id="PS50026">
    <property type="entry name" value="EGF_3"/>
    <property type="match status" value="1"/>
</dbReference>
<dbReference type="Proteomes" id="UP000541444">
    <property type="component" value="Unassembled WGS sequence"/>
</dbReference>
<evidence type="ECO:0000256" key="4">
    <source>
        <dbReference type="ARBA" id="ARBA00022692"/>
    </source>
</evidence>
<dbReference type="AlphaFoldDB" id="A0A7J7NR44"/>
<organism evidence="19 20">
    <name type="scientific">Kingdonia uniflora</name>
    <dbReference type="NCBI Taxonomy" id="39325"/>
    <lineage>
        <taxon>Eukaryota</taxon>
        <taxon>Viridiplantae</taxon>
        <taxon>Streptophyta</taxon>
        <taxon>Embryophyta</taxon>
        <taxon>Tracheophyta</taxon>
        <taxon>Spermatophyta</taxon>
        <taxon>Magnoliopsida</taxon>
        <taxon>Ranunculales</taxon>
        <taxon>Circaeasteraceae</taxon>
        <taxon>Kingdonia</taxon>
    </lineage>
</organism>
<dbReference type="Gene3D" id="1.10.510.10">
    <property type="entry name" value="Transferase(Phosphotransferase) domain 1"/>
    <property type="match status" value="1"/>
</dbReference>
<keyword evidence="2" id="KW-0723">Serine/threonine-protein kinase</keyword>
<feature type="domain" description="EGF-like" evidence="18">
    <location>
        <begin position="255"/>
        <end position="302"/>
    </location>
</feature>
<evidence type="ECO:0000256" key="9">
    <source>
        <dbReference type="ARBA" id="ARBA00022989"/>
    </source>
</evidence>
<dbReference type="Pfam" id="PF00069">
    <property type="entry name" value="Pkinase"/>
    <property type="match status" value="1"/>
</dbReference>
<name>A0A7J7NR44_9MAGN</name>
<proteinExistence type="predicted"/>
<dbReference type="GO" id="GO:0004674">
    <property type="term" value="F:protein serine/threonine kinase activity"/>
    <property type="evidence" value="ECO:0007669"/>
    <property type="project" value="UniProtKB-KW"/>
</dbReference>
<feature type="disulfide bond" evidence="13">
    <location>
        <begin position="268"/>
        <end position="285"/>
    </location>
</feature>
<evidence type="ECO:0000256" key="5">
    <source>
        <dbReference type="ARBA" id="ARBA00022729"/>
    </source>
</evidence>
<keyword evidence="10 15" id="KW-0472">Membrane</keyword>
<dbReference type="PROSITE" id="PS00107">
    <property type="entry name" value="PROTEIN_KINASE_ATP"/>
    <property type="match status" value="1"/>
</dbReference>
<comment type="caution">
    <text evidence="19">The sequence shown here is derived from an EMBL/GenBank/DDBJ whole genome shotgun (WGS) entry which is preliminary data.</text>
</comment>
<dbReference type="FunFam" id="1.10.510.10:FF:000084">
    <property type="entry name" value="Wall-associated receptor kinase 2"/>
    <property type="match status" value="1"/>
</dbReference>
<evidence type="ECO:0000256" key="10">
    <source>
        <dbReference type="ARBA" id="ARBA00023136"/>
    </source>
</evidence>
<dbReference type="OrthoDB" id="4062651at2759"/>
<evidence type="ECO:0000256" key="2">
    <source>
        <dbReference type="ARBA" id="ARBA00022527"/>
    </source>
</evidence>
<evidence type="ECO:0000313" key="19">
    <source>
        <dbReference type="EMBL" id="KAF6169665.1"/>
    </source>
</evidence>
<dbReference type="InterPro" id="IPR017441">
    <property type="entry name" value="Protein_kinase_ATP_BS"/>
</dbReference>
<dbReference type="PROSITE" id="PS00108">
    <property type="entry name" value="PROTEIN_KINASE_ST"/>
    <property type="match status" value="1"/>
</dbReference>
<dbReference type="FunFam" id="3.30.200.20:FF:000043">
    <property type="entry name" value="Wall-associated receptor kinase 2"/>
    <property type="match status" value="1"/>
</dbReference>
<evidence type="ECO:0000256" key="13">
    <source>
        <dbReference type="PROSITE-ProRule" id="PRU00076"/>
    </source>
</evidence>
<evidence type="ECO:0000256" key="15">
    <source>
        <dbReference type="SAM" id="Phobius"/>
    </source>
</evidence>
<dbReference type="InterPro" id="IPR045274">
    <property type="entry name" value="WAK-like"/>
</dbReference>
<reference evidence="19 20" key="1">
    <citation type="journal article" date="2020" name="IScience">
        <title>Genome Sequencing of the Endangered Kingdonia uniflora (Circaeasteraceae, Ranunculales) Reveals Potential Mechanisms of Evolutionary Specialization.</title>
        <authorList>
            <person name="Sun Y."/>
            <person name="Deng T."/>
            <person name="Zhang A."/>
            <person name="Moore M.J."/>
            <person name="Landis J.B."/>
            <person name="Lin N."/>
            <person name="Zhang H."/>
            <person name="Zhang X."/>
            <person name="Huang J."/>
            <person name="Zhang X."/>
            <person name="Sun H."/>
            <person name="Wang H."/>
        </authorList>
    </citation>
    <scope>NUCLEOTIDE SEQUENCE [LARGE SCALE GENOMIC DNA]</scope>
    <source>
        <strain evidence="19">TB1705</strain>
        <tissue evidence="19">Leaf</tissue>
    </source>
</reference>
<dbReference type="Gene3D" id="3.30.200.20">
    <property type="entry name" value="Phosphorylase Kinase, domain 1"/>
    <property type="match status" value="1"/>
</dbReference>
<sequence>MKIIRENYRDTMAAKKGMALAMLMLNVLLLSLCSTSIYAANITNSKPGCQPKCGNVTLMYPFGIGDGCYLDKEFELTCNYTYTSTLQPVLVASRMLVQDISLEQVYVGHWNALTCYSENKTSGNLTRSLTGGPFTLSSAHNKLTAIGCDIYAYVTDADSRNQTSGCVSLCQDGNSYRDSGACSGFGCCQTAIPAGMKSFEVGMVSINTNSKGWAAQGGYCSAAIIEEGLKVDVGMDIFEGSLNYSQRSGLDWAIGNETCKHGSWKNICHENSSCIDSPYGRGYRCICSSGYEGNPYLLNGCQDINECKGVHGCEVGSICINRHGGHYCAYPIGKKRSPMVAVSIGLGGGILLLLFLAFAFWFNGKLKKRRALQRKQEFFKQNGGLLLQQQISSGERNVEKTKIFVSEELEKATDNFNENRVLGRGGSGTVYKGMLPDGRIVAIKKSKLVDETQIGQFINELVILSEISHKNIVKVMGCCLETEVPLLVYEFISRGTLSEHLHGENLISSISWEDRLRICKEIAGALSYLHSSLSTPIFHRDIKSSNILLDENFKAKVSDFGISRSVPDEQTHLSTLVQGTFGYLDPEYFHSGQFTEKSDVYGFGVVLVELLTGQKPISSTRSEEEANLAMHFISSVKEDRVLQILETRIANEARKEEIQIVASLAKKCLKLVGKKRPTMKEVLIQLENLRVFQHQESLSLLTEE</sequence>
<feature type="domain" description="Protein kinase" evidence="17">
    <location>
        <begin position="416"/>
        <end position="689"/>
    </location>
</feature>
<evidence type="ECO:0000256" key="7">
    <source>
        <dbReference type="ARBA" id="ARBA00022777"/>
    </source>
</evidence>
<feature type="signal peptide" evidence="16">
    <location>
        <begin position="1"/>
        <end position="39"/>
    </location>
</feature>
<keyword evidence="3" id="KW-0808">Transferase</keyword>
<feature type="chain" id="PRO_5029800372" evidence="16">
    <location>
        <begin position="40"/>
        <end position="704"/>
    </location>
</feature>
<dbReference type="InterPro" id="IPR008271">
    <property type="entry name" value="Ser/Thr_kinase_AS"/>
</dbReference>
<dbReference type="Pfam" id="PF13947">
    <property type="entry name" value="GUB_WAK_bind"/>
    <property type="match status" value="1"/>
</dbReference>
<evidence type="ECO:0000313" key="20">
    <source>
        <dbReference type="Proteomes" id="UP000541444"/>
    </source>
</evidence>
<evidence type="ECO:0000256" key="1">
    <source>
        <dbReference type="ARBA" id="ARBA00004479"/>
    </source>
</evidence>
<dbReference type="InterPro" id="IPR000742">
    <property type="entry name" value="EGF"/>
</dbReference>
<dbReference type="InterPro" id="IPR000719">
    <property type="entry name" value="Prot_kinase_dom"/>
</dbReference>
<keyword evidence="9 15" id="KW-1133">Transmembrane helix</keyword>
<evidence type="ECO:0000256" key="12">
    <source>
        <dbReference type="ARBA" id="ARBA00023180"/>
    </source>
</evidence>
<comment type="caution">
    <text evidence="13">Lacks conserved residue(s) required for the propagation of feature annotation.</text>
</comment>
<dbReference type="GO" id="GO:0005524">
    <property type="term" value="F:ATP binding"/>
    <property type="evidence" value="ECO:0007669"/>
    <property type="project" value="UniProtKB-UniRule"/>
</dbReference>
<keyword evidence="4 15" id="KW-0812">Transmembrane</keyword>
<dbReference type="EMBL" id="JACGCM010000628">
    <property type="protein sequence ID" value="KAF6169665.1"/>
    <property type="molecule type" value="Genomic_DNA"/>
</dbReference>
<keyword evidence="7" id="KW-0418">Kinase</keyword>
<evidence type="ECO:0000256" key="11">
    <source>
        <dbReference type="ARBA" id="ARBA00023157"/>
    </source>
</evidence>
<feature type="transmembrane region" description="Helical" evidence="15">
    <location>
        <begin position="339"/>
        <end position="362"/>
    </location>
</feature>
<evidence type="ECO:0000256" key="14">
    <source>
        <dbReference type="PROSITE-ProRule" id="PRU10141"/>
    </source>
</evidence>
<dbReference type="PROSITE" id="PS50011">
    <property type="entry name" value="PROTEIN_KINASE_DOM"/>
    <property type="match status" value="1"/>
</dbReference>
<dbReference type="CDD" id="cd14066">
    <property type="entry name" value="STKc_IRAK"/>
    <property type="match status" value="1"/>
</dbReference>
<dbReference type="InterPro" id="IPR025287">
    <property type="entry name" value="WAK_GUB"/>
</dbReference>
<dbReference type="GO" id="GO:0030247">
    <property type="term" value="F:polysaccharide binding"/>
    <property type="evidence" value="ECO:0007669"/>
    <property type="project" value="InterPro"/>
</dbReference>
<dbReference type="SUPFAM" id="SSF56112">
    <property type="entry name" value="Protein kinase-like (PK-like)"/>
    <property type="match status" value="1"/>
</dbReference>
<protein>
    <submittedName>
        <fullName evidence="19">Uncharacterized protein</fullName>
    </submittedName>
</protein>
<gene>
    <name evidence="19" type="ORF">GIB67_004057</name>
</gene>